<evidence type="ECO:0000313" key="1">
    <source>
        <dbReference type="EMBL" id="MET1257385.1"/>
    </source>
</evidence>
<sequence length="132" mass="15130">MYAQENQIGWGNAGSLSDAIDTGDFISAEHKLYFFSYRLIRQMGSITELNREYDRVFTMSLRNGKSYRVGMIMEYEPTADSIRTFWDQFGPIDIAWNINPNGSPTQQAINAGLELGCEVVKWEELKQLMRSS</sequence>
<dbReference type="Proteomes" id="UP001548189">
    <property type="component" value="Unassembled WGS sequence"/>
</dbReference>
<accession>A0ABV2BZM9</accession>
<evidence type="ECO:0000313" key="2">
    <source>
        <dbReference type="Proteomes" id="UP001548189"/>
    </source>
</evidence>
<name>A0ABV2BZM9_9GAMM</name>
<comment type="caution">
    <text evidence="1">The sequence shown here is derived from an EMBL/GenBank/DDBJ whole genome shotgun (WGS) entry which is preliminary data.</text>
</comment>
<organism evidence="1 2">
    <name type="scientific">Aliikangiella maris</name>
    <dbReference type="NCBI Taxonomy" id="3162458"/>
    <lineage>
        <taxon>Bacteria</taxon>
        <taxon>Pseudomonadati</taxon>
        <taxon>Pseudomonadota</taxon>
        <taxon>Gammaproteobacteria</taxon>
        <taxon>Oceanospirillales</taxon>
        <taxon>Pleioneaceae</taxon>
        <taxon>Aliikangiella</taxon>
    </lineage>
</organism>
<proteinExistence type="predicted"/>
<reference evidence="1 2" key="1">
    <citation type="submission" date="2024-06" db="EMBL/GenBank/DDBJ databases">
        <authorList>
            <person name="Li F."/>
        </authorList>
    </citation>
    <scope>NUCLEOTIDE SEQUENCE [LARGE SCALE GENOMIC DNA]</scope>
    <source>
        <strain evidence="1 2">GXAS 311</strain>
    </source>
</reference>
<keyword evidence="2" id="KW-1185">Reference proteome</keyword>
<protein>
    <submittedName>
        <fullName evidence="1">Uncharacterized protein</fullName>
    </submittedName>
</protein>
<dbReference type="EMBL" id="JBEVCJ010000054">
    <property type="protein sequence ID" value="MET1257385.1"/>
    <property type="molecule type" value="Genomic_DNA"/>
</dbReference>
<gene>
    <name evidence="1" type="ORF">ABVT43_19770</name>
</gene>